<keyword evidence="2" id="KW-1185">Reference proteome</keyword>
<dbReference type="EMBL" id="CP067341">
    <property type="protein sequence ID" value="QQP12521.1"/>
    <property type="molecule type" value="Genomic_DNA"/>
</dbReference>
<dbReference type="Proteomes" id="UP000596049">
    <property type="component" value="Chromosome"/>
</dbReference>
<sequence length="99" mass="10989">MNVSKKYIELVMNACNQFFKEGFIDIARTIEIERTNEQIKVLVQQTSPPLIVGDAVIGVETGRLLGDGVTDATLERKRSGSSDAPGKRPVRTEINLTLW</sequence>
<name>A0ABX7ASB3_9BACI</name>
<evidence type="ECO:0000313" key="1">
    <source>
        <dbReference type="EMBL" id="QQP12521.1"/>
    </source>
</evidence>
<gene>
    <name evidence="1" type="ORF">FJQ98_26225</name>
</gene>
<organism evidence="1 2">
    <name type="scientific">Lysinibacillus agricola</name>
    <dbReference type="NCBI Taxonomy" id="2590012"/>
    <lineage>
        <taxon>Bacteria</taxon>
        <taxon>Bacillati</taxon>
        <taxon>Bacillota</taxon>
        <taxon>Bacilli</taxon>
        <taxon>Bacillales</taxon>
        <taxon>Bacillaceae</taxon>
        <taxon>Lysinibacillus</taxon>
    </lineage>
</organism>
<dbReference type="RefSeq" id="WP_053595942.1">
    <property type="nucleotide sequence ID" value="NZ_CP067341.1"/>
</dbReference>
<protein>
    <submittedName>
        <fullName evidence="1">Uncharacterized protein</fullName>
    </submittedName>
</protein>
<reference evidence="1 2" key="1">
    <citation type="submission" date="2020-01" db="EMBL/GenBank/DDBJ databases">
        <authorList>
            <person name="Liu G."/>
            <person name="Liu B."/>
        </authorList>
    </citation>
    <scope>NUCLEOTIDE SEQUENCE [LARGE SCALE GENOMIC DNA]</scope>
    <source>
        <strain evidence="1 2">FJAT-51161</strain>
    </source>
</reference>
<accession>A0ABX7ASB3</accession>
<evidence type="ECO:0000313" key="2">
    <source>
        <dbReference type="Proteomes" id="UP000596049"/>
    </source>
</evidence>
<proteinExistence type="predicted"/>